<gene>
    <name evidence="1" type="ORF">AALO_G00027990</name>
</gene>
<proteinExistence type="predicted"/>
<protein>
    <submittedName>
        <fullName evidence="1">Uncharacterized protein</fullName>
    </submittedName>
</protein>
<dbReference type="EMBL" id="JADWDJ010000002">
    <property type="protein sequence ID" value="KAG5284557.1"/>
    <property type="molecule type" value="Genomic_DNA"/>
</dbReference>
<accession>A0AAV6HGB6</accession>
<evidence type="ECO:0000313" key="1">
    <source>
        <dbReference type="EMBL" id="KAG5284557.1"/>
    </source>
</evidence>
<dbReference type="AlphaFoldDB" id="A0AAV6HGB6"/>
<reference evidence="1" key="1">
    <citation type="submission" date="2020-10" db="EMBL/GenBank/DDBJ databases">
        <title>Chromosome-scale genome assembly of the Allis shad, Alosa alosa.</title>
        <authorList>
            <person name="Margot Z."/>
            <person name="Christophe K."/>
            <person name="Cabau C."/>
            <person name="Louis A."/>
            <person name="Berthelot C."/>
            <person name="Parey E."/>
            <person name="Roest Crollius H."/>
            <person name="Montfort J."/>
            <person name="Robinson-Rechavi M."/>
            <person name="Bucao C."/>
            <person name="Bouchez O."/>
            <person name="Gislard M."/>
            <person name="Lluch J."/>
            <person name="Milhes M."/>
            <person name="Lampietro C."/>
            <person name="Lopez Roques C."/>
            <person name="Donnadieu C."/>
            <person name="Braasch I."/>
            <person name="Desvignes T."/>
            <person name="Postlethwait J."/>
            <person name="Bobe J."/>
            <person name="Guiguen Y."/>
        </authorList>
    </citation>
    <scope>NUCLEOTIDE SEQUENCE</scope>
    <source>
        <strain evidence="1">M-15738</strain>
        <tissue evidence="1">Blood</tissue>
    </source>
</reference>
<name>A0AAV6HGB6_9TELE</name>
<organism evidence="1 2">
    <name type="scientific">Alosa alosa</name>
    <name type="common">allis shad</name>
    <dbReference type="NCBI Taxonomy" id="278164"/>
    <lineage>
        <taxon>Eukaryota</taxon>
        <taxon>Metazoa</taxon>
        <taxon>Chordata</taxon>
        <taxon>Craniata</taxon>
        <taxon>Vertebrata</taxon>
        <taxon>Euteleostomi</taxon>
        <taxon>Actinopterygii</taxon>
        <taxon>Neopterygii</taxon>
        <taxon>Teleostei</taxon>
        <taxon>Clupei</taxon>
        <taxon>Clupeiformes</taxon>
        <taxon>Clupeoidei</taxon>
        <taxon>Clupeidae</taxon>
        <taxon>Alosa</taxon>
    </lineage>
</organism>
<evidence type="ECO:0000313" key="2">
    <source>
        <dbReference type="Proteomes" id="UP000823561"/>
    </source>
</evidence>
<comment type="caution">
    <text evidence="1">The sequence shown here is derived from an EMBL/GenBank/DDBJ whole genome shotgun (WGS) entry which is preliminary data.</text>
</comment>
<sequence>MFTWVRCEAIYTTLPQPTRFLAPGPEEWCVGRPEFNAPQTSSSGLEDDDWWLSASLCAQVVPTCTPHASGAMQA</sequence>
<dbReference type="Proteomes" id="UP000823561">
    <property type="component" value="Chromosome 2"/>
</dbReference>
<keyword evidence="2" id="KW-1185">Reference proteome</keyword>